<organism evidence="1 2">
    <name type="scientific">Rhizopus delemar</name>
    <dbReference type="NCBI Taxonomy" id="936053"/>
    <lineage>
        <taxon>Eukaryota</taxon>
        <taxon>Fungi</taxon>
        <taxon>Fungi incertae sedis</taxon>
        <taxon>Mucoromycota</taxon>
        <taxon>Mucoromycotina</taxon>
        <taxon>Mucoromycetes</taxon>
        <taxon>Mucorales</taxon>
        <taxon>Mucorineae</taxon>
        <taxon>Rhizopodaceae</taxon>
        <taxon>Rhizopus</taxon>
    </lineage>
</organism>
<sequence length="131" mass="13759">MGDPAPAPAAGDAGFGILGQQLQGQVQRGCSRAQSVRIAEGQQPAVFTRLLGQSDTQFRADPGGLARYQSELGAHRLRHAVPAGSGCTRLPACGGRWSRGPGHAGCRWSRRSGGWPRAARCANRHRYGTAG</sequence>
<evidence type="ECO:0000313" key="1">
    <source>
        <dbReference type="EMBL" id="KAG1532907.1"/>
    </source>
</evidence>
<protein>
    <submittedName>
        <fullName evidence="1">Uncharacterized protein</fullName>
    </submittedName>
</protein>
<dbReference type="AlphaFoldDB" id="A0A9P6XV97"/>
<reference evidence="1 2" key="1">
    <citation type="journal article" date="2020" name="Microb. Genom.">
        <title>Genetic diversity of clinical and environmental Mucorales isolates obtained from an investigation of mucormycosis cases among solid organ transplant recipients.</title>
        <authorList>
            <person name="Nguyen M.H."/>
            <person name="Kaul D."/>
            <person name="Muto C."/>
            <person name="Cheng S.J."/>
            <person name="Richter R.A."/>
            <person name="Bruno V.M."/>
            <person name="Liu G."/>
            <person name="Beyhan S."/>
            <person name="Sundermann A.J."/>
            <person name="Mounaud S."/>
            <person name="Pasculle A.W."/>
            <person name="Nierman W.C."/>
            <person name="Driscoll E."/>
            <person name="Cumbie R."/>
            <person name="Clancy C.J."/>
            <person name="Dupont C.L."/>
        </authorList>
    </citation>
    <scope>NUCLEOTIDE SEQUENCE [LARGE SCALE GENOMIC DNA]</scope>
    <source>
        <strain evidence="1 2">GL24</strain>
    </source>
</reference>
<accession>A0A9P6XV97</accession>
<dbReference type="Proteomes" id="UP000740926">
    <property type="component" value="Unassembled WGS sequence"/>
</dbReference>
<dbReference type="EMBL" id="JAANIU010009587">
    <property type="protein sequence ID" value="KAG1532907.1"/>
    <property type="molecule type" value="Genomic_DNA"/>
</dbReference>
<comment type="caution">
    <text evidence="1">The sequence shown here is derived from an EMBL/GenBank/DDBJ whole genome shotgun (WGS) entry which is preliminary data.</text>
</comment>
<proteinExistence type="predicted"/>
<keyword evidence="2" id="KW-1185">Reference proteome</keyword>
<name>A0A9P6XV97_9FUNG</name>
<gene>
    <name evidence="1" type="ORF">G6F50_016050</name>
</gene>
<evidence type="ECO:0000313" key="2">
    <source>
        <dbReference type="Proteomes" id="UP000740926"/>
    </source>
</evidence>